<keyword evidence="2" id="KW-1185">Reference proteome</keyword>
<gene>
    <name evidence="1" type="ORF">ACEZ3G_06850</name>
</gene>
<proteinExistence type="predicted"/>
<dbReference type="EMBL" id="JBHFPV010000001">
    <property type="protein sequence ID" value="MFH6603186.1"/>
    <property type="molecule type" value="Genomic_DNA"/>
</dbReference>
<comment type="caution">
    <text evidence="1">The sequence shown here is derived from an EMBL/GenBank/DDBJ whole genome shotgun (WGS) entry which is preliminary data.</text>
</comment>
<evidence type="ECO:0000313" key="2">
    <source>
        <dbReference type="Proteomes" id="UP001595191"/>
    </source>
</evidence>
<protein>
    <submittedName>
        <fullName evidence="1">Phosphatidylinositol-specific phospholipase C/glycerophosphodiester phosphodiesterase family protein</fullName>
    </submittedName>
</protein>
<reference evidence="1" key="1">
    <citation type="submission" date="2024-09" db="EMBL/GenBank/DDBJ databases">
        <authorList>
            <person name="Liu J."/>
        </authorList>
    </citation>
    <scope>NUCLEOTIDE SEQUENCE</scope>
    <source>
        <strain evidence="1">NBU2967</strain>
    </source>
</reference>
<organism evidence="1 2">
    <name type="scientific">Meishania litoralis</name>
    <dbReference type="NCBI Taxonomy" id="3434685"/>
    <lineage>
        <taxon>Bacteria</taxon>
        <taxon>Pseudomonadati</taxon>
        <taxon>Bacteroidota</taxon>
        <taxon>Flavobacteriia</taxon>
        <taxon>Flavobacteriales</taxon>
        <taxon>Flavobacteriaceae</taxon>
        <taxon>Meishania</taxon>
    </lineage>
</organism>
<sequence>MKILTFLIVLISGFSFAQNINGFRVHSHNDYLQNVPFWKALSASASSVEADVFLVGDELLVAHTQNEIDTLRNLEKLYLKPLAKSLEIGFIDGQPFQLLIDIKSEAYGTLDAIVASIKKYPSIINSNSVSIVISGNRPKASEYIDYPDFIHFDYQSLDAVNDTSILEKIALVSLSFKNFSAWNGKGRPTSEDEKKIVSAIEKAHALGKPFRFWATPDSKTAWKTLVHLGVDFINTDMPFECAGYLNKLNANTKE</sequence>
<name>A0ACC7LHN4_9FLAO</name>
<evidence type="ECO:0000313" key="1">
    <source>
        <dbReference type="EMBL" id="MFH6603186.1"/>
    </source>
</evidence>
<accession>A0ACC7LHN4</accession>
<dbReference type="Proteomes" id="UP001595191">
    <property type="component" value="Unassembled WGS sequence"/>
</dbReference>